<feature type="chain" id="PRO_5038503324" evidence="1">
    <location>
        <begin position="20"/>
        <end position="108"/>
    </location>
</feature>
<dbReference type="EMBL" id="JACHLY010000001">
    <property type="protein sequence ID" value="MBB5998934.1"/>
    <property type="molecule type" value="Genomic_DNA"/>
</dbReference>
<organism evidence="3 4">
    <name type="scientific">Streptomonospora salina</name>
    <dbReference type="NCBI Taxonomy" id="104205"/>
    <lineage>
        <taxon>Bacteria</taxon>
        <taxon>Bacillati</taxon>
        <taxon>Actinomycetota</taxon>
        <taxon>Actinomycetes</taxon>
        <taxon>Streptosporangiales</taxon>
        <taxon>Nocardiopsidaceae</taxon>
        <taxon>Streptomonospora</taxon>
    </lineage>
</organism>
<dbReference type="NCBIfam" id="TIGR03816">
    <property type="entry name" value="tadE_like_DECH"/>
    <property type="match status" value="1"/>
</dbReference>
<evidence type="ECO:0000256" key="1">
    <source>
        <dbReference type="SAM" id="SignalP"/>
    </source>
</evidence>
<dbReference type="InterPro" id="IPR021202">
    <property type="entry name" value="Rv3654c-like"/>
</dbReference>
<protein>
    <submittedName>
        <fullName evidence="3">Secretion/DNA translocation related TadE-like protein</fullName>
    </submittedName>
</protein>
<dbReference type="InterPro" id="IPR028087">
    <property type="entry name" value="Tad_N"/>
</dbReference>
<keyword evidence="4" id="KW-1185">Reference proteome</keyword>
<dbReference type="Pfam" id="PF13400">
    <property type="entry name" value="Tad"/>
    <property type="match status" value="1"/>
</dbReference>
<evidence type="ECO:0000259" key="2">
    <source>
        <dbReference type="Pfam" id="PF13400"/>
    </source>
</evidence>
<name>A0A841E8Y8_9ACTN</name>
<feature type="signal peptide" evidence="1">
    <location>
        <begin position="1"/>
        <end position="19"/>
    </location>
</feature>
<proteinExistence type="predicted"/>
<accession>A0A841E8Y8</accession>
<dbReference type="AlphaFoldDB" id="A0A841E8Y8"/>
<gene>
    <name evidence="3" type="ORF">HNR25_002685</name>
</gene>
<comment type="caution">
    <text evidence="3">The sequence shown here is derived from an EMBL/GenBank/DDBJ whole genome shotgun (WGS) entry which is preliminary data.</text>
</comment>
<evidence type="ECO:0000313" key="3">
    <source>
        <dbReference type="EMBL" id="MBB5998934.1"/>
    </source>
</evidence>
<sequence>MLTLCFVLLSVAATVMVVAGVRADRHRAAAAADLAALAGARHLARGEEPACAAARATAEANGAELTRCRGASDLSLHVSTRVRARLWPATVAAHARAGPQRTQWVAPP</sequence>
<feature type="domain" description="Putative Flp pilus-assembly TadG-like N-terminal" evidence="2">
    <location>
        <begin position="3"/>
        <end position="41"/>
    </location>
</feature>
<reference evidence="3 4" key="1">
    <citation type="submission" date="2020-08" db="EMBL/GenBank/DDBJ databases">
        <title>Sequencing the genomes of 1000 actinobacteria strains.</title>
        <authorList>
            <person name="Klenk H.-P."/>
        </authorList>
    </citation>
    <scope>NUCLEOTIDE SEQUENCE [LARGE SCALE GENOMIC DNA]</scope>
    <source>
        <strain evidence="3 4">DSM 44593</strain>
    </source>
</reference>
<evidence type="ECO:0000313" key="4">
    <source>
        <dbReference type="Proteomes" id="UP000578077"/>
    </source>
</evidence>
<dbReference type="Proteomes" id="UP000578077">
    <property type="component" value="Unassembled WGS sequence"/>
</dbReference>
<keyword evidence="1" id="KW-0732">Signal</keyword>